<protein>
    <submittedName>
        <fullName evidence="1">Uncharacterized protein</fullName>
    </submittedName>
</protein>
<accession>A0ABZ3J3T0</accession>
<gene>
    <name evidence="1" type="ORF">SPACI_027570</name>
</gene>
<evidence type="ECO:0000313" key="1">
    <source>
        <dbReference type="EMBL" id="XFO72704.1"/>
    </source>
</evidence>
<dbReference type="EMBL" id="CP155571">
    <property type="protein sequence ID" value="XFO72704.1"/>
    <property type="molecule type" value="Genomic_DNA"/>
</dbReference>
<reference evidence="1" key="1">
    <citation type="submission" date="2024-05" db="EMBL/GenBank/DDBJ databases">
        <title>Isolation and characterization of Sporomusa carbonis sp. nov., a carboxydotrophic hydrogenogen in the genus of Sporomusa isolated from a charcoal burning pile.</title>
        <authorList>
            <person name="Boeer T."/>
            <person name="Rosenbaum F."/>
            <person name="Eysell L."/>
            <person name="Mueller V."/>
            <person name="Daniel R."/>
            <person name="Poehlein A."/>
        </authorList>
    </citation>
    <scope>NUCLEOTIDE SEQUENCE [LARGE SCALE GENOMIC DNA]</scope>
    <source>
        <strain evidence="1">DSM 3132</strain>
    </source>
</reference>
<organism evidence="1 2">
    <name type="scientific">Sporomusa acidovorans (strain ATCC 49682 / DSM 3132 / Mol)</name>
    <dbReference type="NCBI Taxonomy" id="1123286"/>
    <lineage>
        <taxon>Bacteria</taxon>
        <taxon>Bacillati</taxon>
        <taxon>Bacillota</taxon>
        <taxon>Negativicutes</taxon>
        <taxon>Selenomonadales</taxon>
        <taxon>Sporomusaceae</taxon>
        <taxon>Sporomusa</taxon>
    </lineage>
</organism>
<dbReference type="RefSeq" id="WP_093791514.1">
    <property type="nucleotide sequence ID" value="NZ_CP155571.1"/>
</dbReference>
<proteinExistence type="predicted"/>
<keyword evidence="2" id="KW-1185">Reference proteome</keyword>
<evidence type="ECO:0000313" key="2">
    <source>
        <dbReference type="Proteomes" id="UP000216052"/>
    </source>
</evidence>
<sequence length="163" mass="18403">MLPLQFALELENSISKQIMELDAAHLVNTQAISLINNFQKELLQFLSMANQIDSDIATYPVVDESLLLGPDSNWQKAVENTVVASNSLRTSTRLWSVYALINKSIQFYQQAAANSVQPQTRLFFNSLSHVKKILLMRLGGLIKIYDNHYWGELGFAPFLLGKD</sequence>
<name>A0ABZ3J3T0_SPOA4</name>
<dbReference type="Proteomes" id="UP000216052">
    <property type="component" value="Chromosome"/>
</dbReference>